<feature type="transmembrane region" description="Helical" evidence="1">
    <location>
        <begin position="6"/>
        <end position="27"/>
    </location>
</feature>
<reference evidence="2" key="1">
    <citation type="submission" date="2018-06" db="EMBL/GenBank/DDBJ databases">
        <authorList>
            <person name="Zhirakovskaya E."/>
        </authorList>
    </citation>
    <scope>NUCLEOTIDE SEQUENCE</scope>
</reference>
<accession>A0A3B1BBF0</accession>
<sequence>MNTYSEIFMLIGLIWAVIATGLLIVAWRAARSGDIARHRLIMIISTLAAWVFIAGYILRYRFADSVPQIPLEYIPWFAIHGTVAMIPFIGATCLVWARLSKSCSPAHHLNLHHIRYGRVLILLWCFTHLGGIANFWIMKS</sequence>
<feature type="transmembrane region" description="Helical" evidence="1">
    <location>
        <begin position="39"/>
        <end position="58"/>
    </location>
</feature>
<organism evidence="2">
    <name type="scientific">hydrothermal vent metagenome</name>
    <dbReference type="NCBI Taxonomy" id="652676"/>
    <lineage>
        <taxon>unclassified sequences</taxon>
        <taxon>metagenomes</taxon>
        <taxon>ecological metagenomes</taxon>
    </lineage>
</organism>
<evidence type="ECO:0000256" key="1">
    <source>
        <dbReference type="SAM" id="Phobius"/>
    </source>
</evidence>
<gene>
    <name evidence="2" type="ORF">MNBD_GAMMA26-38</name>
</gene>
<evidence type="ECO:0000313" key="2">
    <source>
        <dbReference type="EMBL" id="VAX11651.1"/>
    </source>
</evidence>
<proteinExistence type="predicted"/>
<keyword evidence="1" id="KW-0472">Membrane</keyword>
<evidence type="ECO:0008006" key="3">
    <source>
        <dbReference type="Google" id="ProtNLM"/>
    </source>
</evidence>
<name>A0A3B1BBF0_9ZZZZ</name>
<keyword evidence="1" id="KW-0812">Transmembrane</keyword>
<dbReference type="Pfam" id="PF04238">
    <property type="entry name" value="DUF420"/>
    <property type="match status" value="1"/>
</dbReference>
<dbReference type="InterPro" id="IPR007352">
    <property type="entry name" value="DUF420"/>
</dbReference>
<dbReference type="AlphaFoldDB" id="A0A3B1BBF0"/>
<dbReference type="EMBL" id="UOFX01000089">
    <property type="protein sequence ID" value="VAX11651.1"/>
    <property type="molecule type" value="Genomic_DNA"/>
</dbReference>
<feature type="transmembrane region" description="Helical" evidence="1">
    <location>
        <begin position="119"/>
        <end position="137"/>
    </location>
</feature>
<protein>
    <recommendedName>
        <fullName evidence="3">DUF420 domain-containing protein</fullName>
    </recommendedName>
</protein>
<feature type="transmembrane region" description="Helical" evidence="1">
    <location>
        <begin position="78"/>
        <end position="99"/>
    </location>
</feature>
<keyword evidence="1" id="KW-1133">Transmembrane helix</keyword>